<dbReference type="RefSeq" id="WP_090646383.1">
    <property type="nucleotide sequence ID" value="NZ_CBCRYE010000004.1"/>
</dbReference>
<dbReference type="GO" id="GO:0003677">
    <property type="term" value="F:DNA binding"/>
    <property type="evidence" value="ECO:0007669"/>
    <property type="project" value="InterPro"/>
</dbReference>
<dbReference type="PANTHER" id="PTHR33988">
    <property type="entry name" value="ENDORIBONUCLEASE MAZF-RELATED"/>
    <property type="match status" value="1"/>
</dbReference>
<dbReference type="Pfam" id="PF02452">
    <property type="entry name" value="PemK_toxin"/>
    <property type="match status" value="1"/>
</dbReference>
<dbReference type="Gene3D" id="2.30.30.110">
    <property type="match status" value="1"/>
</dbReference>
<proteinExistence type="predicted"/>
<gene>
    <name evidence="1" type="ORF">SAMN02927928_1683</name>
</gene>
<dbReference type="EMBL" id="FMTS01000002">
    <property type="protein sequence ID" value="SCW53335.1"/>
    <property type="molecule type" value="Genomic_DNA"/>
</dbReference>
<dbReference type="STRING" id="260084.SAMN02927928_1683"/>
<name>A0A1G4R9N8_9CAUL</name>
<evidence type="ECO:0000313" key="2">
    <source>
        <dbReference type="Proteomes" id="UP000199150"/>
    </source>
</evidence>
<dbReference type="InterPro" id="IPR003477">
    <property type="entry name" value="PemK-like"/>
</dbReference>
<dbReference type="GO" id="GO:0016075">
    <property type="term" value="P:rRNA catabolic process"/>
    <property type="evidence" value="ECO:0007669"/>
    <property type="project" value="TreeGrafter"/>
</dbReference>
<reference evidence="2" key="1">
    <citation type="submission" date="2016-10" db="EMBL/GenBank/DDBJ databases">
        <authorList>
            <person name="Varghese N."/>
            <person name="Submissions S."/>
        </authorList>
    </citation>
    <scope>NUCLEOTIDE SEQUENCE [LARGE SCALE GENOMIC DNA]</scope>
    <source>
        <strain evidence="2">CGMCC 1.3431</strain>
    </source>
</reference>
<dbReference type="NCBIfam" id="NF007386">
    <property type="entry name" value="PRK09907.1"/>
    <property type="match status" value="1"/>
</dbReference>
<dbReference type="Proteomes" id="UP000199150">
    <property type="component" value="Unassembled WGS sequence"/>
</dbReference>
<dbReference type="AlphaFoldDB" id="A0A1G4R9N8"/>
<dbReference type="OrthoDB" id="9808744at2"/>
<dbReference type="InterPro" id="IPR011067">
    <property type="entry name" value="Plasmid_toxin/cell-grow_inhib"/>
</dbReference>
<organism evidence="1 2">
    <name type="scientific">Asticcacaulis taihuensis</name>
    <dbReference type="NCBI Taxonomy" id="260084"/>
    <lineage>
        <taxon>Bacteria</taxon>
        <taxon>Pseudomonadati</taxon>
        <taxon>Pseudomonadota</taxon>
        <taxon>Alphaproteobacteria</taxon>
        <taxon>Caulobacterales</taxon>
        <taxon>Caulobacteraceae</taxon>
        <taxon>Asticcacaulis</taxon>
    </lineage>
</organism>
<sequence>MSDYVPDEGDIVWLEFDPQAGHEQAGHRPAVVLSPRIYNDRQSLMLCCPITTKIKGHPWEVVLGGDVASAILADQIKSLDWRVRKAQKKGGVTREELIRVRKLAKALIGRSV</sequence>
<dbReference type="GO" id="GO:0006402">
    <property type="term" value="P:mRNA catabolic process"/>
    <property type="evidence" value="ECO:0007669"/>
    <property type="project" value="TreeGrafter"/>
</dbReference>
<dbReference type="GO" id="GO:0004521">
    <property type="term" value="F:RNA endonuclease activity"/>
    <property type="evidence" value="ECO:0007669"/>
    <property type="project" value="TreeGrafter"/>
</dbReference>
<dbReference type="SUPFAM" id="SSF50118">
    <property type="entry name" value="Cell growth inhibitor/plasmid maintenance toxic component"/>
    <property type="match status" value="1"/>
</dbReference>
<accession>A0A1G4R9N8</accession>
<keyword evidence="2" id="KW-1185">Reference proteome</keyword>
<dbReference type="PANTHER" id="PTHR33988:SF3">
    <property type="entry name" value="ENDORIBONUCLEASE TOXIN CHPB-RELATED"/>
    <property type="match status" value="1"/>
</dbReference>
<evidence type="ECO:0000313" key="1">
    <source>
        <dbReference type="EMBL" id="SCW53335.1"/>
    </source>
</evidence>
<protein>
    <submittedName>
        <fullName evidence="1">mRNA interferase MazF</fullName>
    </submittedName>
</protein>